<evidence type="ECO:0000256" key="10">
    <source>
        <dbReference type="SAM" id="SignalP"/>
    </source>
</evidence>
<keyword evidence="10" id="KW-0732">Signal</keyword>
<dbReference type="RefSeq" id="WP_198110399.1">
    <property type="nucleotide sequence ID" value="NZ_JAEDAK010000004.1"/>
</dbReference>
<feature type="chain" id="PRO_5036829440" description="Cyanophycinase" evidence="10">
    <location>
        <begin position="28"/>
        <end position="359"/>
    </location>
</feature>
<gene>
    <name evidence="11" type="ORF">I7X39_07710</name>
</gene>
<keyword evidence="7" id="KW-0378">Hydrolase</keyword>
<sequence length="359" mass="37364">MNPTPRLSRRFLLAGLLFVNLAGAAWASDNGKATGQAATRSSKHYDYYLSGNAGDAQPPQPATPLWVLAGGGNDVDSAYQAMIDKARGGSGTKVDVVVIRTSGADGYNPYLMAMAGVDSVETYVIKSRTGANDPELNAVVAKADVLFIAGGDQSTYISLWKGTALDTTLSQLRARRVPFGGTSAGLAVLGDVDYTGVNGSITSATALANPYDRKLTLDTGFITGLDGLAGSIMDSHLVTRDRMGRLVTFLARMVQDGLQPLGRARGIGVDEGTALVVDDGRASVHGASSAYFLLPTVAPSKVQAKQALEFSSVQVNRLRAGEGPFDLRLWGSGTIQGSPYFLSASGGALFSSQAGGSPY</sequence>
<protein>
    <recommendedName>
        <fullName evidence="5">Cyanophycinase</fullName>
        <ecNumber evidence="4">3.4.15.6</ecNumber>
    </recommendedName>
</protein>
<feature type="active site" description="Charge relay system" evidence="9">
    <location>
        <position position="236"/>
    </location>
</feature>
<dbReference type="Proteomes" id="UP000613266">
    <property type="component" value="Unassembled WGS sequence"/>
</dbReference>
<dbReference type="GO" id="GO:0008236">
    <property type="term" value="F:serine-type peptidase activity"/>
    <property type="evidence" value="ECO:0007669"/>
    <property type="project" value="UniProtKB-KW"/>
</dbReference>
<proteinExistence type="inferred from homology"/>
<keyword evidence="6" id="KW-0645">Protease</keyword>
<comment type="similarity">
    <text evidence="3">Belongs to the peptidase S51 family.</text>
</comment>
<comment type="caution">
    <text evidence="11">The sequence shown here is derived from an EMBL/GenBank/DDBJ whole genome shotgun (WGS) entry which is preliminary data.</text>
</comment>
<keyword evidence="8" id="KW-0720">Serine protease</keyword>
<dbReference type="GO" id="GO:0008241">
    <property type="term" value="F:peptidyl-dipeptidase activity"/>
    <property type="evidence" value="ECO:0007669"/>
    <property type="project" value="UniProtKB-EC"/>
</dbReference>
<dbReference type="GO" id="GO:0006508">
    <property type="term" value="P:proteolysis"/>
    <property type="evidence" value="ECO:0007669"/>
    <property type="project" value="UniProtKB-KW"/>
</dbReference>
<feature type="active site" description="Charge relay system" evidence="9">
    <location>
        <position position="183"/>
    </location>
</feature>
<feature type="active site" description="Charge relay system" evidence="9">
    <location>
        <position position="271"/>
    </location>
</feature>
<organism evidence="11 12">
    <name type="scientific">Inhella proteolytica</name>
    <dbReference type="NCBI Taxonomy" id="2795029"/>
    <lineage>
        <taxon>Bacteria</taxon>
        <taxon>Pseudomonadati</taxon>
        <taxon>Pseudomonadota</taxon>
        <taxon>Betaproteobacteria</taxon>
        <taxon>Burkholderiales</taxon>
        <taxon>Sphaerotilaceae</taxon>
        <taxon>Inhella</taxon>
    </lineage>
</organism>
<comment type="catalytic activity">
    <reaction evidence="1">
        <text>[L-4-(L-arginin-2-N-yl)aspartate](n) + H2O = [L-4-(L-arginin-2-N-yl)aspartate](n-1) + L-4-(L-arginin-2-N-yl)aspartate</text>
        <dbReference type="Rhea" id="RHEA:12845"/>
        <dbReference type="Rhea" id="RHEA-COMP:13728"/>
        <dbReference type="Rhea" id="RHEA-COMP:13734"/>
        <dbReference type="ChEBI" id="CHEBI:15377"/>
        <dbReference type="ChEBI" id="CHEBI:137986"/>
        <dbReference type="ChEBI" id="CHEBI:137991"/>
        <dbReference type="EC" id="3.4.15.6"/>
    </reaction>
</comment>
<evidence type="ECO:0000256" key="2">
    <source>
        <dbReference type="ARBA" id="ARBA00002039"/>
    </source>
</evidence>
<evidence type="ECO:0000256" key="7">
    <source>
        <dbReference type="ARBA" id="ARBA00022801"/>
    </source>
</evidence>
<dbReference type="Gene3D" id="3.40.50.880">
    <property type="match status" value="1"/>
</dbReference>
<dbReference type="InterPro" id="IPR011811">
    <property type="entry name" value="Peptidase_S51_cyanophycinase"/>
</dbReference>
<dbReference type="PANTHER" id="PTHR36175:SF1">
    <property type="entry name" value="CYANOPHYCINASE"/>
    <property type="match status" value="1"/>
</dbReference>
<dbReference type="Pfam" id="PF03575">
    <property type="entry name" value="Peptidase_S51"/>
    <property type="match status" value="1"/>
</dbReference>
<evidence type="ECO:0000256" key="4">
    <source>
        <dbReference type="ARBA" id="ARBA00013115"/>
    </source>
</evidence>
<reference evidence="11" key="1">
    <citation type="submission" date="2020-12" db="EMBL/GenBank/DDBJ databases">
        <title>The genome sequence of Inhella sp. 1Y17.</title>
        <authorList>
            <person name="Liu Y."/>
        </authorList>
    </citation>
    <scope>NUCLEOTIDE SEQUENCE</scope>
    <source>
        <strain evidence="11">1Y17</strain>
    </source>
</reference>
<evidence type="ECO:0000313" key="11">
    <source>
        <dbReference type="EMBL" id="MBH9576787.1"/>
    </source>
</evidence>
<evidence type="ECO:0000313" key="12">
    <source>
        <dbReference type="Proteomes" id="UP000613266"/>
    </source>
</evidence>
<evidence type="ECO:0000256" key="1">
    <source>
        <dbReference type="ARBA" id="ARBA00001092"/>
    </source>
</evidence>
<accession>A0A931J5N1</accession>
<dbReference type="PIRSF" id="PIRSF032067">
    <property type="entry name" value="Cyanophycinase"/>
    <property type="match status" value="1"/>
</dbReference>
<feature type="signal peptide" evidence="10">
    <location>
        <begin position="1"/>
        <end position="27"/>
    </location>
</feature>
<evidence type="ECO:0000256" key="6">
    <source>
        <dbReference type="ARBA" id="ARBA00022670"/>
    </source>
</evidence>
<evidence type="ECO:0000256" key="8">
    <source>
        <dbReference type="ARBA" id="ARBA00022825"/>
    </source>
</evidence>
<dbReference type="InterPro" id="IPR029062">
    <property type="entry name" value="Class_I_gatase-like"/>
</dbReference>
<dbReference type="InterPro" id="IPR005320">
    <property type="entry name" value="Peptidase_S51"/>
</dbReference>
<name>A0A931J5N1_9BURK</name>
<dbReference type="SUPFAM" id="SSF52317">
    <property type="entry name" value="Class I glutamine amidotransferase-like"/>
    <property type="match status" value="1"/>
</dbReference>
<evidence type="ECO:0000256" key="9">
    <source>
        <dbReference type="PIRSR" id="PIRSR032067-1"/>
    </source>
</evidence>
<comment type="function">
    <text evidence="2">Exopeptidase that catalyzes the hydrolytic cleavage of multi-L-arginyl-poly-L-aspartic acid (cyanophycin; a water-insoluble reserve polymer) into aspartate-arginine dipeptides.</text>
</comment>
<evidence type="ECO:0000256" key="3">
    <source>
        <dbReference type="ARBA" id="ARBA00006534"/>
    </source>
</evidence>
<dbReference type="EMBL" id="JAEDAK010000004">
    <property type="protein sequence ID" value="MBH9576787.1"/>
    <property type="molecule type" value="Genomic_DNA"/>
</dbReference>
<dbReference type="AlphaFoldDB" id="A0A931J5N1"/>
<dbReference type="CDD" id="cd03145">
    <property type="entry name" value="GAT1_cyanophycinase"/>
    <property type="match status" value="1"/>
</dbReference>
<keyword evidence="12" id="KW-1185">Reference proteome</keyword>
<dbReference type="EC" id="3.4.15.6" evidence="4"/>
<evidence type="ECO:0000256" key="5">
    <source>
        <dbReference type="ARBA" id="ARBA00015719"/>
    </source>
</evidence>
<dbReference type="PANTHER" id="PTHR36175">
    <property type="entry name" value="CYANOPHYCINASE"/>
    <property type="match status" value="1"/>
</dbReference>